<dbReference type="InterPro" id="IPR031734">
    <property type="entry name" value="MBF2"/>
</dbReference>
<reference evidence="1 2" key="1">
    <citation type="submission" date="2022-05" db="EMBL/GenBank/DDBJ databases">
        <authorList>
            <consortium name="Genoscope - CEA"/>
            <person name="William W."/>
        </authorList>
    </citation>
    <scope>NUCLEOTIDE SEQUENCE [LARGE SCALE GENOMIC DNA]</scope>
</reference>
<keyword evidence="2" id="KW-1185">Reference proteome</keyword>
<evidence type="ECO:0000313" key="2">
    <source>
        <dbReference type="Proteomes" id="UP001159405"/>
    </source>
</evidence>
<evidence type="ECO:0000313" key="1">
    <source>
        <dbReference type="EMBL" id="CAH3041834.1"/>
    </source>
</evidence>
<gene>
    <name evidence="1" type="ORF">PLOB_00047949</name>
</gene>
<organism evidence="1 2">
    <name type="scientific">Porites lobata</name>
    <dbReference type="NCBI Taxonomy" id="104759"/>
    <lineage>
        <taxon>Eukaryota</taxon>
        <taxon>Metazoa</taxon>
        <taxon>Cnidaria</taxon>
        <taxon>Anthozoa</taxon>
        <taxon>Hexacorallia</taxon>
        <taxon>Scleractinia</taxon>
        <taxon>Fungiina</taxon>
        <taxon>Poritidae</taxon>
        <taxon>Porites</taxon>
    </lineage>
</organism>
<comment type="caution">
    <text evidence="1">The sequence shown here is derived from an EMBL/GenBank/DDBJ whole genome shotgun (WGS) entry which is preliminary data.</text>
</comment>
<proteinExistence type="predicted"/>
<dbReference type="Pfam" id="PF15868">
    <property type="entry name" value="MBF2"/>
    <property type="match status" value="1"/>
</dbReference>
<protein>
    <submittedName>
        <fullName evidence="1">Uncharacterized protein</fullName>
    </submittedName>
</protein>
<dbReference type="EMBL" id="CALNXK010000009">
    <property type="protein sequence ID" value="CAH3041834.1"/>
    <property type="molecule type" value="Genomic_DNA"/>
</dbReference>
<dbReference type="PANTHER" id="PTHR37685">
    <property type="entry name" value="GEO11136P1-RELATED"/>
    <property type="match status" value="1"/>
</dbReference>
<accession>A0ABN8N2X9</accession>
<dbReference type="PANTHER" id="PTHR37685:SF1">
    <property type="entry name" value="GEO11136P1-RELATED"/>
    <property type="match status" value="1"/>
</dbReference>
<sequence length="127" mass="13766">MEVFAAISGAVMLVNQAGEALGAVNELLSSGQGRHNLLVGKAQPGDILLHEEQKRPGYKMLGRVTHVFQYSGNRLITAVVAKDNWDDDTGGDPEIISGGPGQKHVKVKVTSQYMRGFDHTVYVYGKK</sequence>
<dbReference type="Proteomes" id="UP001159405">
    <property type="component" value="Unassembled WGS sequence"/>
</dbReference>
<name>A0ABN8N2X9_9CNID</name>